<dbReference type="PRINTS" id="PR00035">
    <property type="entry name" value="HTHGNTR"/>
</dbReference>
<dbReference type="SMART" id="SM00866">
    <property type="entry name" value="UTRA"/>
    <property type="match status" value="1"/>
</dbReference>
<reference evidence="5 6" key="1">
    <citation type="submission" date="2024-03" db="EMBL/GenBank/DDBJ databases">
        <title>Draft genome sequence of Pseudonocardia tropica JCM 19149.</title>
        <authorList>
            <person name="Butdee W."/>
            <person name="Duangmal K."/>
        </authorList>
    </citation>
    <scope>NUCLEOTIDE SEQUENCE [LARGE SCALE GENOMIC DNA]</scope>
    <source>
        <strain evidence="5 6">JCM 19149</strain>
    </source>
</reference>
<dbReference type="Pfam" id="PF00392">
    <property type="entry name" value="GntR"/>
    <property type="match status" value="1"/>
</dbReference>
<dbReference type="Proteomes" id="UP001464923">
    <property type="component" value="Unassembled WGS sequence"/>
</dbReference>
<dbReference type="PANTHER" id="PTHR44846">
    <property type="entry name" value="MANNOSYL-D-GLYCERATE TRANSPORT/METABOLISM SYSTEM REPRESSOR MNGR-RELATED"/>
    <property type="match status" value="1"/>
</dbReference>
<evidence type="ECO:0000256" key="1">
    <source>
        <dbReference type="ARBA" id="ARBA00023015"/>
    </source>
</evidence>
<dbReference type="InterPro" id="IPR050679">
    <property type="entry name" value="Bact_HTH_transcr_reg"/>
</dbReference>
<dbReference type="RefSeq" id="WP_345648400.1">
    <property type="nucleotide sequence ID" value="NZ_BAABLY010000055.1"/>
</dbReference>
<dbReference type="Gene3D" id="3.40.1410.10">
    <property type="entry name" value="Chorismate lyase-like"/>
    <property type="match status" value="1"/>
</dbReference>
<keyword evidence="3" id="KW-0804">Transcription</keyword>
<dbReference type="SUPFAM" id="SSF46785">
    <property type="entry name" value="Winged helix' DNA-binding domain"/>
    <property type="match status" value="1"/>
</dbReference>
<dbReference type="InterPro" id="IPR011663">
    <property type="entry name" value="UTRA"/>
</dbReference>
<dbReference type="EMBL" id="JBEDNP010000001">
    <property type="protein sequence ID" value="MEQ3537589.1"/>
    <property type="molecule type" value="Genomic_DNA"/>
</dbReference>
<comment type="caution">
    <text evidence="5">The sequence shown here is derived from an EMBL/GenBank/DDBJ whole genome shotgun (WGS) entry which is preliminary data.</text>
</comment>
<dbReference type="InterPro" id="IPR000524">
    <property type="entry name" value="Tscrpt_reg_HTH_GntR"/>
</dbReference>
<evidence type="ECO:0000313" key="6">
    <source>
        <dbReference type="Proteomes" id="UP001464923"/>
    </source>
</evidence>
<gene>
    <name evidence="5" type="ORF">WHI96_02055</name>
</gene>
<protein>
    <submittedName>
        <fullName evidence="5">GntR family transcriptional regulator</fullName>
    </submittedName>
</protein>
<dbReference type="InterPro" id="IPR036390">
    <property type="entry name" value="WH_DNA-bd_sf"/>
</dbReference>
<keyword evidence="2" id="KW-0238">DNA-binding</keyword>
<evidence type="ECO:0000259" key="4">
    <source>
        <dbReference type="SMART" id="SM00866"/>
    </source>
</evidence>
<accession>A0ABV1JNS2</accession>
<keyword evidence="1" id="KW-0805">Transcription regulation</keyword>
<evidence type="ECO:0000256" key="2">
    <source>
        <dbReference type="ARBA" id="ARBA00023125"/>
    </source>
</evidence>
<feature type="domain" description="UbiC transcription regulator-associated" evidence="4">
    <location>
        <begin position="106"/>
        <end position="244"/>
    </location>
</feature>
<dbReference type="Pfam" id="PF07702">
    <property type="entry name" value="UTRA"/>
    <property type="match status" value="1"/>
</dbReference>
<sequence>MRDAEAGPVPGPAVLRREPGRLLWEQLLEDLRRRLDSDAFTHGFPGELALGREYGVSRHTVRQAVKVLRDEGRVVGTRGRPSRLAAPVETAQRLGALYSIHESVRAMGLEQRSVVRALDVRADGVVAARLGLEESTPLVHLERLRLAGGEPLALDRVWLPYDLAAPLLHADFTGVALYQRYAELCDVVLTGGEETIAPILPTPAEHRLLGGSPSTAAFSVSRLGSAKGRPVEWRRTLVRGDRFVLRADFSTRDGYQLDLLGSPDRSDPRR</sequence>
<dbReference type="InterPro" id="IPR028978">
    <property type="entry name" value="Chorismate_lyase_/UTRA_dom_sf"/>
</dbReference>
<evidence type="ECO:0000256" key="3">
    <source>
        <dbReference type="ARBA" id="ARBA00023163"/>
    </source>
</evidence>
<dbReference type="SUPFAM" id="SSF64288">
    <property type="entry name" value="Chorismate lyase-like"/>
    <property type="match status" value="1"/>
</dbReference>
<organism evidence="5 6">
    <name type="scientific">Pseudonocardia tropica</name>
    <dbReference type="NCBI Taxonomy" id="681289"/>
    <lineage>
        <taxon>Bacteria</taxon>
        <taxon>Bacillati</taxon>
        <taxon>Actinomycetota</taxon>
        <taxon>Actinomycetes</taxon>
        <taxon>Pseudonocardiales</taxon>
        <taxon>Pseudonocardiaceae</taxon>
        <taxon>Pseudonocardia</taxon>
    </lineage>
</organism>
<dbReference type="InterPro" id="IPR036388">
    <property type="entry name" value="WH-like_DNA-bd_sf"/>
</dbReference>
<evidence type="ECO:0000313" key="5">
    <source>
        <dbReference type="EMBL" id="MEQ3537589.1"/>
    </source>
</evidence>
<dbReference type="PANTHER" id="PTHR44846:SF17">
    <property type="entry name" value="GNTR-FAMILY TRANSCRIPTIONAL REGULATOR"/>
    <property type="match status" value="1"/>
</dbReference>
<proteinExistence type="predicted"/>
<name>A0ABV1JNS2_9PSEU</name>
<dbReference type="Gene3D" id="1.10.10.10">
    <property type="entry name" value="Winged helix-like DNA-binding domain superfamily/Winged helix DNA-binding domain"/>
    <property type="match status" value="1"/>
</dbReference>
<keyword evidence="6" id="KW-1185">Reference proteome</keyword>